<gene>
    <name evidence="1" type="ORF">K3G42_023293</name>
</gene>
<dbReference type="EMBL" id="CM037616">
    <property type="protein sequence ID" value="KAH7992487.1"/>
    <property type="molecule type" value="Genomic_DNA"/>
</dbReference>
<keyword evidence="2" id="KW-1185">Reference proteome</keyword>
<evidence type="ECO:0000313" key="1">
    <source>
        <dbReference type="EMBL" id="KAH7992487.1"/>
    </source>
</evidence>
<accession>A0ACB8EIN0</accession>
<proteinExistence type="predicted"/>
<evidence type="ECO:0000313" key="2">
    <source>
        <dbReference type="Proteomes" id="UP000827872"/>
    </source>
</evidence>
<name>A0ACB8EIN0_9SAUR</name>
<sequence>MRDYWADHFSRRFYPRRPPLRRAATLSTFYLLDYKTRRTELGMDYGFPCAQLSKAKLVFQGGEWQGSSVPQQMPLLELLSSPDKKSPYKGLKKENKALLEENNYLKLQLELLMDMLTETTARLHTLEKKLDTTPWRPKIKKTNKDFIFETQPSYYFKTWCEVGWAALCSCGGDAASSVPLQLSDWLAPLVEDGEGLLNLMSQPYKWGKELFIEAKSSCEEALPPP</sequence>
<comment type="caution">
    <text evidence="1">The sequence shown here is derived from an EMBL/GenBank/DDBJ whole genome shotgun (WGS) entry which is preliminary data.</text>
</comment>
<organism evidence="1 2">
    <name type="scientific">Sphaerodactylus townsendi</name>
    <dbReference type="NCBI Taxonomy" id="933632"/>
    <lineage>
        <taxon>Eukaryota</taxon>
        <taxon>Metazoa</taxon>
        <taxon>Chordata</taxon>
        <taxon>Craniata</taxon>
        <taxon>Vertebrata</taxon>
        <taxon>Euteleostomi</taxon>
        <taxon>Lepidosauria</taxon>
        <taxon>Squamata</taxon>
        <taxon>Bifurcata</taxon>
        <taxon>Gekkota</taxon>
        <taxon>Sphaerodactylidae</taxon>
        <taxon>Sphaerodactylus</taxon>
    </lineage>
</organism>
<protein>
    <submittedName>
        <fullName evidence="1">Uncharacterized protein</fullName>
    </submittedName>
</protein>
<reference evidence="1" key="1">
    <citation type="submission" date="2021-08" db="EMBL/GenBank/DDBJ databases">
        <title>The first chromosome-level gecko genome reveals the dynamic sex chromosomes of Neotropical dwarf geckos (Sphaerodactylidae: Sphaerodactylus).</title>
        <authorList>
            <person name="Pinto B.J."/>
            <person name="Keating S.E."/>
            <person name="Gamble T."/>
        </authorList>
    </citation>
    <scope>NUCLEOTIDE SEQUENCE</scope>
    <source>
        <strain evidence="1">TG3544</strain>
    </source>
</reference>
<dbReference type="Proteomes" id="UP000827872">
    <property type="component" value="Linkage Group LG03"/>
</dbReference>